<dbReference type="PANTHER" id="PTHR34580">
    <property type="match status" value="1"/>
</dbReference>
<gene>
    <name evidence="2" type="ORF">FA584_03080</name>
</gene>
<evidence type="ECO:0000313" key="2">
    <source>
        <dbReference type="EMBL" id="QIR75246.1"/>
    </source>
</evidence>
<reference evidence="2 3" key="1">
    <citation type="journal article" date="2017" name="Environ. Sci. Technol.">
        <title>Organohalide Respiration with Chlorinated Ethenes under Low pH Conditions.</title>
        <authorList>
            <person name="Yang Y."/>
            <person name="Capiro N.L."/>
            <person name="Marcet T.F."/>
            <person name="Yan J."/>
            <person name="Pennell K.D."/>
            <person name="Loffler F.E."/>
        </authorList>
    </citation>
    <scope>NUCLEOTIDE SEQUENCE [LARGE SCALE GENOMIC DNA]</scope>
    <source>
        <strain evidence="2 3">ACSDCE</strain>
    </source>
</reference>
<dbReference type="PANTHER" id="PTHR34580:SF1">
    <property type="entry name" value="PROTEIN PAFC"/>
    <property type="match status" value="1"/>
</dbReference>
<organism evidence="2 3">
    <name type="scientific">Sulfurospirillum diekertiae</name>
    <dbReference type="NCBI Taxonomy" id="1854492"/>
    <lineage>
        <taxon>Bacteria</taxon>
        <taxon>Pseudomonadati</taxon>
        <taxon>Campylobacterota</taxon>
        <taxon>Epsilonproteobacteria</taxon>
        <taxon>Campylobacterales</taxon>
        <taxon>Sulfurospirillaceae</taxon>
        <taxon>Sulfurospirillum</taxon>
    </lineage>
</organism>
<proteinExistence type="predicted"/>
<name>A0A6G9VQT6_9BACT</name>
<dbReference type="AlphaFoldDB" id="A0A6G9VQT6"/>
<accession>A0A6G9VQT6</accession>
<sequence length="334" mass="39698">MKSTTTEKKIIHIFTLMQKLYEGEELYPQNERILDELGVNERTLRRYLEDIHRLYGDILVSEKKQKYLHGKKVSVYRVPNKEQDISKTLRFFLEESNELSWILTLINENNPRFLKQLSLSEKEAIEQAIAQDKEVFLFKSNPFENLQDEHERLFSQLKIAVKHHEYRTIIYRYDNEETVESVKCLKLIFTNNNWYLAIETANEELRLLRIAFIKEVRYSAKTTYQKHVLAKYRYYFESMQNAMSLQGVALKTAVLKASPSIRRYFLKEMKPFFASQKFIEAPSDGSVIFSVDYTQPIEILPFVKQWLPELEILEPKELRILYKTELQKALAQQG</sequence>
<feature type="domain" description="WCX" evidence="1">
    <location>
        <begin position="252"/>
        <end position="330"/>
    </location>
</feature>
<dbReference type="Proteomes" id="UP000502831">
    <property type="component" value="Chromosome"/>
</dbReference>
<dbReference type="PROSITE" id="PS52050">
    <property type="entry name" value="WYL"/>
    <property type="match status" value="1"/>
</dbReference>
<dbReference type="InterPro" id="IPR051534">
    <property type="entry name" value="CBASS_pafABC_assoc_protein"/>
</dbReference>
<dbReference type="EMBL" id="CP039734">
    <property type="protein sequence ID" value="QIR75246.1"/>
    <property type="molecule type" value="Genomic_DNA"/>
</dbReference>
<evidence type="ECO:0000313" key="3">
    <source>
        <dbReference type="Proteomes" id="UP000502831"/>
    </source>
</evidence>
<evidence type="ECO:0000259" key="1">
    <source>
        <dbReference type="Pfam" id="PF25583"/>
    </source>
</evidence>
<dbReference type="Pfam" id="PF25583">
    <property type="entry name" value="WCX"/>
    <property type="match status" value="1"/>
</dbReference>
<dbReference type="InterPro" id="IPR057727">
    <property type="entry name" value="WCX_dom"/>
</dbReference>
<dbReference type="RefSeq" id="WP_167749323.1">
    <property type="nucleotide sequence ID" value="NZ_CP039734.2"/>
</dbReference>
<protein>
    <submittedName>
        <fullName evidence="2">WYL domain-containing protein</fullName>
    </submittedName>
</protein>